<keyword evidence="4" id="KW-0732">Signal</keyword>
<dbReference type="PRINTS" id="PR01021">
    <property type="entry name" value="OMPADOMAIN"/>
</dbReference>
<keyword evidence="2 3" id="KW-0472">Membrane</keyword>
<dbReference type="Pfam" id="PF00691">
    <property type="entry name" value="OmpA"/>
    <property type="match status" value="1"/>
</dbReference>
<evidence type="ECO:0000259" key="5">
    <source>
        <dbReference type="PROSITE" id="PS51123"/>
    </source>
</evidence>
<dbReference type="PANTHER" id="PTHR30329:SF20">
    <property type="entry name" value="EXPORTED PROTEIN"/>
    <property type="match status" value="1"/>
</dbReference>
<evidence type="ECO:0000313" key="7">
    <source>
        <dbReference type="Proteomes" id="UP001139333"/>
    </source>
</evidence>
<dbReference type="InterPro" id="IPR028974">
    <property type="entry name" value="TSP_type-3_rpt"/>
</dbReference>
<evidence type="ECO:0000256" key="4">
    <source>
        <dbReference type="SAM" id="SignalP"/>
    </source>
</evidence>
<dbReference type="AlphaFoldDB" id="A0A9X1ZKG8"/>
<evidence type="ECO:0000256" key="3">
    <source>
        <dbReference type="PROSITE-ProRule" id="PRU00473"/>
    </source>
</evidence>
<organism evidence="6 7">
    <name type="scientific">Shewanella gaetbuli</name>
    <dbReference type="NCBI Taxonomy" id="220752"/>
    <lineage>
        <taxon>Bacteria</taxon>
        <taxon>Pseudomonadati</taxon>
        <taxon>Pseudomonadota</taxon>
        <taxon>Gammaproteobacteria</taxon>
        <taxon>Alteromonadales</taxon>
        <taxon>Shewanellaceae</taxon>
        <taxon>Shewanella</taxon>
    </lineage>
</organism>
<comment type="subcellular location">
    <subcellularLocation>
        <location evidence="1">Cell outer membrane</location>
    </subcellularLocation>
</comment>
<dbReference type="Proteomes" id="UP001139333">
    <property type="component" value="Unassembled WGS sequence"/>
</dbReference>
<dbReference type="RefSeq" id="WP_248996631.1">
    <property type="nucleotide sequence ID" value="NZ_JAKIKP010000013.1"/>
</dbReference>
<dbReference type="InterPro" id="IPR006664">
    <property type="entry name" value="OMP_bac"/>
</dbReference>
<dbReference type="SUPFAM" id="SSF103647">
    <property type="entry name" value="TSP type-3 repeat"/>
    <property type="match status" value="1"/>
</dbReference>
<comment type="caution">
    <text evidence="6">The sequence shown here is derived from an EMBL/GenBank/DDBJ whole genome shotgun (WGS) entry which is preliminary data.</text>
</comment>
<evidence type="ECO:0000313" key="6">
    <source>
        <dbReference type="EMBL" id="MCL1143964.1"/>
    </source>
</evidence>
<accession>A0A9X1ZKG8</accession>
<reference evidence="6" key="1">
    <citation type="submission" date="2022-01" db="EMBL/GenBank/DDBJ databases">
        <title>Whole genome-based taxonomy of the Shewanellaceae.</title>
        <authorList>
            <person name="Martin-Rodriguez A.J."/>
        </authorList>
    </citation>
    <scope>NUCLEOTIDE SEQUENCE</scope>
    <source>
        <strain evidence="6">DSM 16422</strain>
    </source>
</reference>
<evidence type="ECO:0000256" key="1">
    <source>
        <dbReference type="ARBA" id="ARBA00004442"/>
    </source>
</evidence>
<dbReference type="PROSITE" id="PS51123">
    <property type="entry name" value="OMPA_2"/>
    <property type="match status" value="1"/>
</dbReference>
<dbReference type="SUPFAM" id="SSF103088">
    <property type="entry name" value="OmpA-like"/>
    <property type="match status" value="1"/>
</dbReference>
<sequence>MRKSLVMFLLAMMPSIHINAWVDTDLDGVPDKKDACNDTPKQSVVMANGCTDPDTIKPLSNNEKNIGVSNSVINDGIASAELESMCRDASEILENDQLASACILQRLQPIYFEFAKADIVLSQLPMLDVINEIKQTDPNVYVSLIGHADIIGSDDINQALSLARAEEVKSLLIKRFNFKPENISVKGMSNAQPAADNSTIEGRQRNRRVEFIISAE</sequence>
<dbReference type="GO" id="GO:0009279">
    <property type="term" value="C:cell outer membrane"/>
    <property type="evidence" value="ECO:0007669"/>
    <property type="project" value="UniProtKB-SubCell"/>
</dbReference>
<feature type="signal peptide" evidence="4">
    <location>
        <begin position="1"/>
        <end position="20"/>
    </location>
</feature>
<name>A0A9X1ZKG8_9GAMM</name>
<dbReference type="InterPro" id="IPR036737">
    <property type="entry name" value="OmpA-like_sf"/>
</dbReference>
<proteinExistence type="predicted"/>
<protein>
    <submittedName>
        <fullName evidence="6">OmpA family protein</fullName>
    </submittedName>
</protein>
<dbReference type="InterPro" id="IPR006665">
    <property type="entry name" value="OmpA-like"/>
</dbReference>
<dbReference type="EMBL" id="JAKIKP010000013">
    <property type="protein sequence ID" value="MCL1143964.1"/>
    <property type="molecule type" value="Genomic_DNA"/>
</dbReference>
<feature type="chain" id="PRO_5040888366" evidence="4">
    <location>
        <begin position="21"/>
        <end position="216"/>
    </location>
</feature>
<dbReference type="Gene3D" id="3.30.1330.60">
    <property type="entry name" value="OmpA-like domain"/>
    <property type="match status" value="1"/>
</dbReference>
<evidence type="ECO:0000256" key="2">
    <source>
        <dbReference type="ARBA" id="ARBA00023136"/>
    </source>
</evidence>
<dbReference type="CDD" id="cd07185">
    <property type="entry name" value="OmpA_C-like"/>
    <property type="match status" value="1"/>
</dbReference>
<dbReference type="PANTHER" id="PTHR30329">
    <property type="entry name" value="STATOR ELEMENT OF FLAGELLAR MOTOR COMPLEX"/>
    <property type="match status" value="1"/>
</dbReference>
<feature type="domain" description="OmpA-like" evidence="5">
    <location>
        <begin position="99"/>
        <end position="216"/>
    </location>
</feature>
<keyword evidence="7" id="KW-1185">Reference proteome</keyword>
<dbReference type="GO" id="GO:0005509">
    <property type="term" value="F:calcium ion binding"/>
    <property type="evidence" value="ECO:0007669"/>
    <property type="project" value="InterPro"/>
</dbReference>
<gene>
    <name evidence="6" type="ORF">L2672_14890</name>
</gene>
<dbReference type="InterPro" id="IPR050330">
    <property type="entry name" value="Bact_OuterMem_StrucFunc"/>
</dbReference>